<accession>A0A6J5KUW6</accession>
<name>A0A6J5KUW6_9CAUD</name>
<reference evidence="1" key="1">
    <citation type="submission" date="2020-04" db="EMBL/GenBank/DDBJ databases">
        <authorList>
            <person name="Chiriac C."/>
            <person name="Salcher M."/>
            <person name="Ghai R."/>
            <person name="Kavagutti S V."/>
        </authorList>
    </citation>
    <scope>NUCLEOTIDE SEQUENCE</scope>
</reference>
<gene>
    <name evidence="1" type="ORF">UFOVP61_50</name>
</gene>
<protein>
    <recommendedName>
        <fullName evidence="2">Ubiquitin-activating enzyme E1, FCCH domain containing protein</fullName>
    </recommendedName>
</protein>
<proteinExistence type="predicted"/>
<evidence type="ECO:0000313" key="1">
    <source>
        <dbReference type="EMBL" id="CAB4124955.1"/>
    </source>
</evidence>
<sequence length="752" mass="79644">MNIKTLLRSFAGGEITPEMFGRIDLPKNQTGLQKCLNFVVLPHGPVARRPGTAWLNECRDSTTVSRLIPFVYSSTQAIQLEVGVGYIRFHNGSGTLLEANATVTSVIGNTITQTAHGYTTGNWVFLSVSGAGGRFFKITVTGANTYTTADPGGTAVNPNVLYNRAARVYQIATTYDATNIFDLHYAQSADVLTLSHPSVVTKELRRLGATNWTLTDASFTPTILAPTGPTATPTVATATSLTTARYVVTSLAADLVTESVASAEATCSNNLTLAGNFNTISWTAATGANRYYVYKQRGGTFGYIGQTTGLSLVDENVTPDTIQVPPENNITLNTGAGEYPAAVTYHEQRRWFAGPTNHAQSIYATRSATDANMTSSVPTRDDDALQFRIASSQQNAVRHLVSLSDLLALTAGGEFRIFSDGSASAITPKSITIKPQAYCGANNVQPVVTSGSALYVQSQGSHVREIAYNPAGTGAYSTVDISMMAPHLFNGYSIVQLAYCRAPDQIAWAVRSDGVLLGLTYVPDQQVFAWHQHVTDGFVESVSVIPENNTDVLYMIVRRTVAGRTVRYIEVLSSRLFTTLASCFYVDAGASYSGSPVTTLSGLWHLEGKTVSILADGAVQAPAVVANGAITLVAAASVINVGLAYSSDLQTLPLDVEGAPAGGMGTVKNVNKVHIRVAQSSLVSAGPTFAKLTAFPSRAVSDPYGSPPALRNNELPLVISPSWGSDASICLRTSDPTPLTITSMTLEVAVGG</sequence>
<evidence type="ECO:0008006" key="2">
    <source>
        <dbReference type="Google" id="ProtNLM"/>
    </source>
</evidence>
<dbReference type="EMBL" id="LR796184">
    <property type="protein sequence ID" value="CAB4124955.1"/>
    <property type="molecule type" value="Genomic_DNA"/>
</dbReference>
<organism evidence="1">
    <name type="scientific">uncultured Caudovirales phage</name>
    <dbReference type="NCBI Taxonomy" id="2100421"/>
    <lineage>
        <taxon>Viruses</taxon>
        <taxon>Duplodnaviria</taxon>
        <taxon>Heunggongvirae</taxon>
        <taxon>Uroviricota</taxon>
        <taxon>Caudoviricetes</taxon>
        <taxon>Peduoviridae</taxon>
        <taxon>Maltschvirus</taxon>
        <taxon>Maltschvirus maltsch</taxon>
    </lineage>
</organism>